<dbReference type="InterPro" id="IPR016135">
    <property type="entry name" value="UBQ-conjugating_enzyme/RWD"/>
</dbReference>
<evidence type="ECO:0000313" key="7">
    <source>
        <dbReference type="Proteomes" id="UP000282876"/>
    </source>
</evidence>
<evidence type="ECO:0000313" key="6">
    <source>
        <dbReference type="EMBL" id="RVD93096.1"/>
    </source>
</evidence>
<organism evidence="6 7">
    <name type="scientific">Tubulinosema ratisbonensis</name>
    <dbReference type="NCBI Taxonomy" id="291195"/>
    <lineage>
        <taxon>Eukaryota</taxon>
        <taxon>Fungi</taxon>
        <taxon>Fungi incertae sedis</taxon>
        <taxon>Microsporidia</taxon>
        <taxon>Tubulinosematoidea</taxon>
        <taxon>Tubulinosematidae</taxon>
        <taxon>Tubulinosema</taxon>
    </lineage>
</organism>
<dbReference type="Gene3D" id="3.10.110.10">
    <property type="entry name" value="Ubiquitin Conjugating Enzyme"/>
    <property type="match status" value="1"/>
</dbReference>
<dbReference type="GO" id="GO:0005524">
    <property type="term" value="F:ATP binding"/>
    <property type="evidence" value="ECO:0007669"/>
    <property type="project" value="UniProtKB-UniRule"/>
</dbReference>
<evidence type="ECO:0000259" key="5">
    <source>
        <dbReference type="PROSITE" id="PS50127"/>
    </source>
</evidence>
<keyword evidence="7" id="KW-1185">Reference proteome</keyword>
<evidence type="ECO:0000256" key="4">
    <source>
        <dbReference type="RuleBase" id="RU362109"/>
    </source>
</evidence>
<dbReference type="AlphaFoldDB" id="A0A437AQ33"/>
<comment type="similarity">
    <text evidence="4">Belongs to the ubiquitin-conjugating enzyme family.</text>
</comment>
<reference evidence="6 7" key="1">
    <citation type="submission" date="2018-10" db="EMBL/GenBank/DDBJ databases">
        <title>Draft genome sequence of the microsporidian Tubulinosema ratisbonensis.</title>
        <authorList>
            <person name="Polonais V."/>
            <person name="Peyretaillade E."/>
            <person name="Niehus S."/>
            <person name="Wawrzyniak I."/>
            <person name="Franchet A."/>
            <person name="Gaspin C."/>
            <person name="Reichstadt M."/>
            <person name="Belser C."/>
            <person name="Labadie K."/>
            <person name="Delbac F."/>
            <person name="Ferrandon D."/>
        </authorList>
    </citation>
    <scope>NUCLEOTIDE SEQUENCE [LARGE SCALE GENOMIC DNA]</scope>
    <source>
        <strain evidence="6 7">Franzen</strain>
    </source>
</reference>
<keyword evidence="1" id="KW-0808">Transferase</keyword>
<comment type="caution">
    <text evidence="6">The sequence shown here is derived from an EMBL/GenBank/DDBJ whole genome shotgun (WGS) entry which is preliminary data.</text>
</comment>
<dbReference type="SMART" id="SM00212">
    <property type="entry name" value="UBCc"/>
    <property type="match status" value="1"/>
</dbReference>
<protein>
    <submittedName>
        <fullName evidence="6">Ubiquitin</fullName>
    </submittedName>
</protein>
<dbReference type="InterPro" id="IPR050113">
    <property type="entry name" value="Ub_conjugating_enzyme"/>
</dbReference>
<feature type="active site" description="Glycyl thioester intermediate" evidence="3">
    <location>
        <position position="96"/>
    </location>
</feature>
<dbReference type="Proteomes" id="UP000282876">
    <property type="component" value="Unassembled WGS sequence"/>
</dbReference>
<dbReference type="OrthoDB" id="19692at2759"/>
<dbReference type="InterPro" id="IPR000608">
    <property type="entry name" value="UBC"/>
</dbReference>
<dbReference type="STRING" id="291195.A0A437AQ33"/>
<dbReference type="PROSITE" id="PS50127">
    <property type="entry name" value="UBC_2"/>
    <property type="match status" value="1"/>
</dbReference>
<dbReference type="PROSITE" id="PS00183">
    <property type="entry name" value="UBC_1"/>
    <property type="match status" value="1"/>
</dbReference>
<gene>
    <name evidence="6" type="ORF">TUBRATIS_003840</name>
</gene>
<evidence type="ECO:0000256" key="3">
    <source>
        <dbReference type="PROSITE-ProRule" id="PRU10133"/>
    </source>
</evidence>
<dbReference type="PANTHER" id="PTHR24067">
    <property type="entry name" value="UBIQUITIN-CONJUGATING ENZYME E2"/>
    <property type="match status" value="1"/>
</dbReference>
<evidence type="ECO:0000256" key="1">
    <source>
        <dbReference type="ARBA" id="ARBA00022679"/>
    </source>
</evidence>
<name>A0A437AQ33_9MICR</name>
<keyword evidence="4" id="KW-0547">Nucleotide-binding</keyword>
<dbReference type="VEuPathDB" id="MicrosporidiaDB:TUBRATIS_003840"/>
<dbReference type="SUPFAM" id="SSF54495">
    <property type="entry name" value="UBC-like"/>
    <property type="match status" value="1"/>
</dbReference>
<sequence>MARPNPTYLKRLMTEEKELIKENGKYGYYAFPRRNNGNCNYLKWDVYIVGPPESPYEGTILHAELEFTTHYPLSPPKMRFLSKMFHPNIYENGNVCISILHDRVDEFIAYESPDERWSPVLNISSITLSVTSILYKPNINSPANVDAAKLYRENIKEYEKKVRDLALKESVDLKTFIQK</sequence>
<accession>A0A437AQ33</accession>
<keyword evidence="2 4" id="KW-0833">Ubl conjugation pathway</keyword>
<dbReference type="Pfam" id="PF00179">
    <property type="entry name" value="UQ_con"/>
    <property type="match status" value="1"/>
</dbReference>
<dbReference type="EMBL" id="RCSS01000088">
    <property type="protein sequence ID" value="RVD93096.1"/>
    <property type="molecule type" value="Genomic_DNA"/>
</dbReference>
<keyword evidence="4" id="KW-0067">ATP-binding</keyword>
<proteinExistence type="inferred from homology"/>
<dbReference type="GO" id="GO:0016740">
    <property type="term" value="F:transferase activity"/>
    <property type="evidence" value="ECO:0007669"/>
    <property type="project" value="UniProtKB-KW"/>
</dbReference>
<feature type="domain" description="UBC core" evidence="5">
    <location>
        <begin position="7"/>
        <end position="171"/>
    </location>
</feature>
<dbReference type="InterPro" id="IPR023313">
    <property type="entry name" value="UBQ-conjugating_AS"/>
</dbReference>
<evidence type="ECO:0000256" key="2">
    <source>
        <dbReference type="ARBA" id="ARBA00022786"/>
    </source>
</evidence>